<dbReference type="RefSeq" id="WP_053582106.1">
    <property type="nucleotide sequence ID" value="NZ_LGRV01000001.1"/>
</dbReference>
<evidence type="ECO:0000313" key="1">
    <source>
        <dbReference type="EMBL" id="KOS71643.1"/>
    </source>
</evidence>
<reference evidence="2" key="1">
    <citation type="submission" date="2015-07" db="EMBL/GenBank/DDBJ databases">
        <title>Fjat-14205 dsm 2895.</title>
        <authorList>
            <person name="Liu B."/>
            <person name="Wang J."/>
            <person name="Zhu Y."/>
            <person name="Liu G."/>
            <person name="Chen Q."/>
            <person name="Chen Z."/>
            <person name="Lan J."/>
            <person name="Che J."/>
            <person name="Ge C."/>
            <person name="Shi H."/>
            <person name="Pan Z."/>
            <person name="Liu X."/>
        </authorList>
    </citation>
    <scope>NUCLEOTIDE SEQUENCE [LARGE SCALE GENOMIC DNA]</scope>
    <source>
        <strain evidence="2">DSM 25560</strain>
    </source>
</reference>
<dbReference type="EMBL" id="LGRV01000001">
    <property type="protein sequence ID" value="KOS71643.1"/>
    <property type="molecule type" value="Genomic_DNA"/>
</dbReference>
<organism evidence="1 2">
    <name type="scientific">Lysinibacillus contaminans</name>
    <dbReference type="NCBI Taxonomy" id="1293441"/>
    <lineage>
        <taxon>Bacteria</taxon>
        <taxon>Bacillati</taxon>
        <taxon>Bacillota</taxon>
        <taxon>Bacilli</taxon>
        <taxon>Bacillales</taxon>
        <taxon>Bacillaceae</taxon>
        <taxon>Lysinibacillus</taxon>
    </lineage>
</organism>
<keyword evidence="2" id="KW-1185">Reference proteome</keyword>
<protein>
    <submittedName>
        <fullName evidence="1">Uncharacterized protein</fullName>
    </submittedName>
</protein>
<name>A0ABR5K5D6_9BACI</name>
<accession>A0ABR5K5D6</accession>
<gene>
    <name evidence="1" type="ORF">AEA09_01240</name>
</gene>
<dbReference type="Proteomes" id="UP000050668">
    <property type="component" value="Unassembled WGS sequence"/>
</dbReference>
<sequence>MKEVRIEDWLLSIDIGRTEAVYQHITEVCECLSCQNFRIASEFLNEEVLHFCHVLGIDLHKPSLLNAFSVEGDQIMYSGYYYLCGEIIEGEIDEWNIIVGQHCFSLIDVDGGKPEGLTAPYFQIGFEVVLQQLLPESMELMKK</sequence>
<comment type="caution">
    <text evidence="1">The sequence shown here is derived from an EMBL/GenBank/DDBJ whole genome shotgun (WGS) entry which is preliminary data.</text>
</comment>
<proteinExistence type="predicted"/>
<evidence type="ECO:0000313" key="2">
    <source>
        <dbReference type="Proteomes" id="UP000050668"/>
    </source>
</evidence>